<evidence type="ECO:0000313" key="2">
    <source>
        <dbReference type="Proteomes" id="UP000017127"/>
    </source>
</evidence>
<gene>
    <name evidence="1" type="ORF">M595_4115</name>
</gene>
<proteinExistence type="predicted"/>
<name>U7QHN8_9CYAN</name>
<dbReference type="Proteomes" id="UP000017127">
    <property type="component" value="Unassembled WGS sequence"/>
</dbReference>
<dbReference type="AlphaFoldDB" id="U7QHN8"/>
<keyword evidence="2" id="KW-1185">Reference proteome</keyword>
<organism evidence="1 2">
    <name type="scientific">Lyngbya aestuarii BL J</name>
    <dbReference type="NCBI Taxonomy" id="1348334"/>
    <lineage>
        <taxon>Bacteria</taxon>
        <taxon>Bacillati</taxon>
        <taxon>Cyanobacteriota</taxon>
        <taxon>Cyanophyceae</taxon>
        <taxon>Oscillatoriophycideae</taxon>
        <taxon>Oscillatoriales</taxon>
        <taxon>Microcoleaceae</taxon>
        <taxon>Lyngbya</taxon>
    </lineage>
</organism>
<evidence type="ECO:0000313" key="1">
    <source>
        <dbReference type="EMBL" id="ERT05931.1"/>
    </source>
</evidence>
<sequence>MVEAVTLFVCVNYLFLAISKPLEMNSYPFYFLGKESLRLKA</sequence>
<protein>
    <submittedName>
        <fullName evidence="1">Uncharacterized protein</fullName>
    </submittedName>
</protein>
<accession>U7QHN8</accession>
<comment type="caution">
    <text evidence="1">The sequence shown here is derived from an EMBL/GenBank/DDBJ whole genome shotgun (WGS) entry which is preliminary data.</text>
</comment>
<reference evidence="1 2" key="1">
    <citation type="journal article" date="2013" name="Front. Microbiol.">
        <title>Comparative genomic analyses of the cyanobacterium, Lyngbya aestuarii BL J, a powerful hydrogen producer.</title>
        <authorList>
            <person name="Kothari A."/>
            <person name="Vaughn M."/>
            <person name="Garcia-Pichel F."/>
        </authorList>
    </citation>
    <scope>NUCLEOTIDE SEQUENCE [LARGE SCALE GENOMIC DNA]</scope>
    <source>
        <strain evidence="1 2">BL J</strain>
    </source>
</reference>
<dbReference type="EMBL" id="AUZM01000046">
    <property type="protein sequence ID" value="ERT05931.1"/>
    <property type="molecule type" value="Genomic_DNA"/>
</dbReference>